<evidence type="ECO:0000256" key="6">
    <source>
        <dbReference type="ARBA" id="ARBA00047473"/>
    </source>
</evidence>
<evidence type="ECO:0000313" key="13">
    <source>
        <dbReference type="Proteomes" id="UP000284763"/>
    </source>
</evidence>
<feature type="binding site" evidence="9">
    <location>
        <position position="423"/>
    </location>
    <ligand>
        <name>substrate</name>
    </ligand>
</feature>
<dbReference type="EMBL" id="QZAB01000516">
    <property type="protein sequence ID" value="RQD81352.1"/>
    <property type="molecule type" value="Genomic_DNA"/>
</dbReference>
<dbReference type="Proteomes" id="UP000284763">
    <property type="component" value="Unassembled WGS sequence"/>
</dbReference>
<dbReference type="GO" id="GO:0003979">
    <property type="term" value="F:UDP-glucose 6-dehydrogenase activity"/>
    <property type="evidence" value="ECO:0007669"/>
    <property type="project" value="UniProtKB-EC"/>
</dbReference>
<dbReference type="PIRSF" id="PIRSF000124">
    <property type="entry name" value="UDPglc_GDPman_dh"/>
    <property type="match status" value="1"/>
</dbReference>
<dbReference type="SMART" id="SM00984">
    <property type="entry name" value="UDPG_MGDP_dh_C"/>
    <property type="match status" value="1"/>
</dbReference>
<dbReference type="Pfam" id="PF00984">
    <property type="entry name" value="UDPG_MGDP_dh"/>
    <property type="match status" value="1"/>
</dbReference>
<proteinExistence type="inferred from homology"/>
<feature type="binding site" evidence="10">
    <location>
        <position position="30"/>
    </location>
    <ligand>
        <name>NAD(+)</name>
        <dbReference type="ChEBI" id="CHEBI:57540"/>
    </ligand>
</feature>
<comment type="similarity">
    <text evidence="2 7">Belongs to the UDP-glucose/GDP-mannose dehydrogenase family.</text>
</comment>
<dbReference type="GO" id="GO:0051287">
    <property type="term" value="F:NAD binding"/>
    <property type="evidence" value="ECO:0007669"/>
    <property type="project" value="InterPro"/>
</dbReference>
<feature type="binding site" evidence="10">
    <location>
        <position position="268"/>
    </location>
    <ligand>
        <name>NAD(+)</name>
        <dbReference type="ChEBI" id="CHEBI:57540"/>
    </ligand>
</feature>
<evidence type="ECO:0000313" key="12">
    <source>
        <dbReference type="EMBL" id="RQD81352.1"/>
    </source>
</evidence>
<dbReference type="SUPFAM" id="SSF51735">
    <property type="entry name" value="NAD(P)-binding Rossmann-fold domains"/>
    <property type="match status" value="1"/>
</dbReference>
<reference evidence="12 13" key="1">
    <citation type="submission" date="2018-08" db="EMBL/GenBank/DDBJ databases">
        <title>The metabolism and importance of syntrophic acetate oxidation coupled to methane or sulfide production in haloalkaline environments.</title>
        <authorList>
            <person name="Timmers P.H.A."/>
            <person name="Vavourakis C.D."/>
            <person name="Sorokin D.Y."/>
            <person name="Sinninghe Damste J.S."/>
            <person name="Muyzer G."/>
            <person name="Stams A.J.M."/>
            <person name="Plugge C.M."/>
        </authorList>
    </citation>
    <scope>NUCLEOTIDE SEQUENCE [LARGE SCALE GENOMIC DNA]</scope>
    <source>
        <strain evidence="12">MSAO_Arc3</strain>
    </source>
</reference>
<evidence type="ECO:0000256" key="10">
    <source>
        <dbReference type="PIRSR" id="PIRSR500134-3"/>
    </source>
</evidence>
<feature type="active site" description="Nucleophile" evidence="8">
    <location>
        <position position="265"/>
    </location>
</feature>
<dbReference type="InterPro" id="IPR036220">
    <property type="entry name" value="UDP-Glc/GDP-Man_DH_C_sf"/>
</dbReference>
<feature type="binding site" evidence="10">
    <location>
        <position position="123"/>
    </location>
    <ligand>
        <name>NAD(+)</name>
        <dbReference type="ChEBI" id="CHEBI:57540"/>
    </ligand>
</feature>
<dbReference type="InterPro" id="IPR001732">
    <property type="entry name" value="UDP-Glc/GDP-Man_DH_N"/>
</dbReference>
<dbReference type="InterPro" id="IPR008927">
    <property type="entry name" value="6-PGluconate_DH-like_C_sf"/>
</dbReference>
<dbReference type="InterPro" id="IPR014026">
    <property type="entry name" value="UDP-Glc/GDP-Man_DH_dimer"/>
</dbReference>
<dbReference type="InterPro" id="IPR036291">
    <property type="entry name" value="NAD(P)-bd_dom_sf"/>
</dbReference>
<dbReference type="GO" id="GO:0006065">
    <property type="term" value="P:UDP-glucuronate biosynthetic process"/>
    <property type="evidence" value="ECO:0007669"/>
    <property type="project" value="UniProtKB-UniPathway"/>
</dbReference>
<sequence length="431" mass="48066">MKLSVIGTGYVGTVTAACFAELGHEVICVDTDEKKVDMINSRQAPIIEDGLDEILKRNVGVSLHATNNYEEAVRNTDFSFICVGTPSDIDGNIDLQPLKNACRCLGTNLRNKKKYHCVVVKSTVVPKTTEDVVIPIIEKESGKSAGSEFGVSMNPEFLREGKAVYDFMNPDKIVIGGIDKRSQLCVKELYDKIDTNVSITDLKTAEMIKYVNNSFLATKVSFANEIGNICKLMGINTYEVMEQVGKDFRISPHFLRSGAGFGGSCFPKDVRALIGKSIELGYDPKILQSVIELNEKQPLKVIDILKKKMNKLEGTQITVLGLAFKSGTDDIRESSSIPIINYLLEKGAYVVAYDPLAMNNMRNVFSNIRYTSTIEEALENSDACLLMTDWDEFREIDNELNLMKRKLVIDARYVLNPNDIKADIEYEGLCW</sequence>
<feature type="binding site" evidence="9">
    <location>
        <position position="209"/>
    </location>
    <ligand>
        <name>substrate</name>
    </ligand>
</feature>
<evidence type="ECO:0000256" key="3">
    <source>
        <dbReference type="ARBA" id="ARBA00012954"/>
    </source>
</evidence>
<dbReference type="PANTHER" id="PTHR43750">
    <property type="entry name" value="UDP-GLUCOSE 6-DEHYDROGENASE TUAD"/>
    <property type="match status" value="1"/>
</dbReference>
<evidence type="ECO:0000256" key="7">
    <source>
        <dbReference type="PIRNR" id="PIRNR000124"/>
    </source>
</evidence>
<dbReference type="InterPro" id="IPR028357">
    <property type="entry name" value="UDPglc_DH_bac"/>
</dbReference>
<accession>A0A424YRF0</accession>
<keyword evidence="5 7" id="KW-0520">NAD</keyword>
<feature type="binding site" evidence="9">
    <location>
        <begin position="157"/>
        <end position="160"/>
    </location>
    <ligand>
        <name>substrate</name>
    </ligand>
</feature>
<dbReference type="Pfam" id="PF03721">
    <property type="entry name" value="UDPG_MGDP_dh_N"/>
    <property type="match status" value="1"/>
</dbReference>
<dbReference type="Pfam" id="PF03720">
    <property type="entry name" value="UDPG_MGDP_dh_C"/>
    <property type="match status" value="1"/>
</dbReference>
<feature type="binding site" evidence="10">
    <location>
        <position position="160"/>
    </location>
    <ligand>
        <name>NAD(+)</name>
        <dbReference type="ChEBI" id="CHEBI:57540"/>
    </ligand>
</feature>
<dbReference type="SUPFAM" id="SSF52413">
    <property type="entry name" value="UDP-glucose/GDP-mannose dehydrogenase C-terminal domain"/>
    <property type="match status" value="1"/>
</dbReference>
<feature type="binding site" evidence="9">
    <location>
        <position position="325"/>
    </location>
    <ligand>
        <name>substrate</name>
    </ligand>
</feature>
<evidence type="ECO:0000256" key="4">
    <source>
        <dbReference type="ARBA" id="ARBA00023002"/>
    </source>
</evidence>
<dbReference type="Gene3D" id="1.20.5.170">
    <property type="match status" value="1"/>
</dbReference>
<dbReference type="PIRSF" id="PIRSF500134">
    <property type="entry name" value="UDPglc_DH_bac"/>
    <property type="match status" value="1"/>
</dbReference>
<dbReference type="PANTHER" id="PTHR43750:SF3">
    <property type="entry name" value="UDP-GLUCOSE 6-DEHYDROGENASE TUAD"/>
    <property type="match status" value="1"/>
</dbReference>
<keyword evidence="4 7" id="KW-0560">Oxidoreductase</keyword>
<feature type="binding site" evidence="10">
    <location>
        <position position="85"/>
    </location>
    <ligand>
        <name>NAD(+)</name>
        <dbReference type="ChEBI" id="CHEBI:57540"/>
    </ligand>
</feature>
<feature type="binding site" evidence="10">
    <location>
        <position position="35"/>
    </location>
    <ligand>
        <name>NAD(+)</name>
        <dbReference type="ChEBI" id="CHEBI:57540"/>
    </ligand>
</feature>
<organism evidence="12 13">
    <name type="scientific">Methanosalsum natronophilum</name>
    <dbReference type="NCBI Taxonomy" id="768733"/>
    <lineage>
        <taxon>Archaea</taxon>
        <taxon>Methanobacteriati</taxon>
        <taxon>Methanobacteriota</taxon>
        <taxon>Stenosarchaea group</taxon>
        <taxon>Methanomicrobia</taxon>
        <taxon>Methanosarcinales</taxon>
        <taxon>Methanosarcinaceae</taxon>
        <taxon>Methanosalsum</taxon>
    </lineage>
</organism>
<feature type="binding site" evidence="9">
    <location>
        <position position="262"/>
    </location>
    <ligand>
        <name>substrate</name>
    </ligand>
</feature>
<feature type="domain" description="UDP-glucose/GDP-mannose dehydrogenase C-terminal" evidence="11">
    <location>
        <begin position="318"/>
        <end position="417"/>
    </location>
</feature>
<evidence type="ECO:0000256" key="5">
    <source>
        <dbReference type="ARBA" id="ARBA00023027"/>
    </source>
</evidence>
<comment type="catalytic activity">
    <reaction evidence="6 7">
        <text>UDP-alpha-D-glucose + 2 NAD(+) + H2O = UDP-alpha-D-glucuronate + 2 NADH + 3 H(+)</text>
        <dbReference type="Rhea" id="RHEA:23596"/>
        <dbReference type="ChEBI" id="CHEBI:15377"/>
        <dbReference type="ChEBI" id="CHEBI:15378"/>
        <dbReference type="ChEBI" id="CHEBI:57540"/>
        <dbReference type="ChEBI" id="CHEBI:57945"/>
        <dbReference type="ChEBI" id="CHEBI:58052"/>
        <dbReference type="ChEBI" id="CHEBI:58885"/>
        <dbReference type="EC" id="1.1.1.22"/>
    </reaction>
</comment>
<protein>
    <recommendedName>
        <fullName evidence="3 7">UDP-glucose 6-dehydrogenase</fullName>
        <ecNumber evidence="3 7">1.1.1.22</ecNumber>
    </recommendedName>
</protein>
<dbReference type="EC" id="1.1.1.22" evidence="3 7"/>
<feature type="binding site" evidence="9">
    <location>
        <begin position="254"/>
        <end position="258"/>
    </location>
    <ligand>
        <name>substrate</name>
    </ligand>
</feature>
<dbReference type="GO" id="GO:0000271">
    <property type="term" value="P:polysaccharide biosynthetic process"/>
    <property type="evidence" value="ECO:0007669"/>
    <property type="project" value="InterPro"/>
</dbReference>
<dbReference type="AlphaFoldDB" id="A0A424YRF0"/>
<dbReference type="InterPro" id="IPR014027">
    <property type="entry name" value="UDP-Glc/GDP-Man_DH_C"/>
</dbReference>
<evidence type="ECO:0000256" key="1">
    <source>
        <dbReference type="ARBA" id="ARBA00004701"/>
    </source>
</evidence>
<name>A0A424YRF0_9EURY</name>
<dbReference type="SUPFAM" id="SSF48179">
    <property type="entry name" value="6-phosphogluconate dehydrogenase C-terminal domain-like"/>
    <property type="match status" value="1"/>
</dbReference>
<evidence type="ECO:0000256" key="9">
    <source>
        <dbReference type="PIRSR" id="PIRSR500134-2"/>
    </source>
</evidence>
<evidence type="ECO:0000256" key="8">
    <source>
        <dbReference type="PIRSR" id="PIRSR500134-1"/>
    </source>
</evidence>
<comment type="caution">
    <text evidence="12">The sequence shown here is derived from an EMBL/GenBank/DDBJ whole genome shotgun (WGS) entry which is preliminary data.</text>
</comment>
<evidence type="ECO:0000256" key="2">
    <source>
        <dbReference type="ARBA" id="ARBA00006601"/>
    </source>
</evidence>
<feature type="binding site" evidence="10">
    <location>
        <position position="332"/>
    </location>
    <ligand>
        <name>NAD(+)</name>
        <dbReference type="ChEBI" id="CHEBI:57540"/>
    </ligand>
</feature>
<dbReference type="NCBIfam" id="TIGR03026">
    <property type="entry name" value="NDP-sugDHase"/>
    <property type="match status" value="1"/>
</dbReference>
<comment type="pathway">
    <text evidence="1">Nucleotide-sugar biosynthesis; UDP-alpha-D-glucuronate biosynthesis; UDP-alpha-D-glucuronate from UDP-alpha-D-glucose: step 1/1.</text>
</comment>
<evidence type="ECO:0000259" key="11">
    <source>
        <dbReference type="SMART" id="SM00984"/>
    </source>
</evidence>
<dbReference type="UniPathway" id="UPA00038">
    <property type="reaction ID" value="UER00491"/>
</dbReference>
<gene>
    <name evidence="12" type="ORF">D5R95_08145</name>
</gene>
<dbReference type="InterPro" id="IPR017476">
    <property type="entry name" value="UDP-Glc/GDP-Man"/>
</dbReference>
<dbReference type="Gene3D" id="3.40.50.720">
    <property type="entry name" value="NAD(P)-binding Rossmann-like Domain"/>
    <property type="match status" value="2"/>
</dbReference>
<dbReference type="PROSITE" id="PS51257">
    <property type="entry name" value="PROKAR_LIPOPROTEIN"/>
    <property type="match status" value="1"/>
</dbReference>